<evidence type="ECO:0000256" key="1">
    <source>
        <dbReference type="SAM" id="SignalP"/>
    </source>
</evidence>
<sequence length="255" mass="28860">MNRRIAPALLAAASLAVTTAAWPAEAARPAPRPQSVSQRLQQHFVATVEGWRKVRLRPLEATVESKDQKPTERQATQKRLYEQVEIVVVPTPIPIMRSQQRINGSTVYVSAGWLSMVNEMLWAGELHLPAAQKGAPGSSCLTAYQDTLFRYAMNQDRVQSEAFPRVAALFETRCEPPRGDDPERFARKQRIDAAFEQTTVRFMDREMDTLFERNNAGPGPDGADRPRCPPDATARYPLRTWCWLETHDFLLRSVE</sequence>
<evidence type="ECO:0000313" key="3">
    <source>
        <dbReference type="Proteomes" id="UP000464787"/>
    </source>
</evidence>
<protein>
    <recommendedName>
        <fullName evidence="4">Secreted protein</fullName>
    </recommendedName>
</protein>
<reference evidence="2 3" key="1">
    <citation type="submission" date="2020-01" db="EMBL/GenBank/DDBJ databases">
        <title>Genome sequencing of strain KACC 21265.</title>
        <authorList>
            <person name="Heo J."/>
            <person name="Kim S.-J."/>
            <person name="Kim J.-S."/>
            <person name="Hong S.-B."/>
            <person name="Kwon S.-W."/>
        </authorList>
    </citation>
    <scope>NUCLEOTIDE SEQUENCE [LARGE SCALE GENOMIC DNA]</scope>
    <source>
        <strain evidence="2 3">KACC 21265</strain>
    </source>
</reference>
<dbReference type="AlphaFoldDB" id="A0A857J113"/>
<evidence type="ECO:0008006" key="4">
    <source>
        <dbReference type="Google" id="ProtNLM"/>
    </source>
</evidence>
<keyword evidence="3" id="KW-1185">Reference proteome</keyword>
<dbReference type="EMBL" id="CP047650">
    <property type="protein sequence ID" value="QHI97574.1"/>
    <property type="molecule type" value="Genomic_DNA"/>
</dbReference>
<proteinExistence type="predicted"/>
<dbReference type="Proteomes" id="UP000464787">
    <property type="component" value="Chromosome"/>
</dbReference>
<feature type="chain" id="PRO_5032948612" description="Secreted protein" evidence="1">
    <location>
        <begin position="27"/>
        <end position="255"/>
    </location>
</feature>
<accession>A0A857J113</accession>
<name>A0A857J113_9BURK</name>
<evidence type="ECO:0000313" key="2">
    <source>
        <dbReference type="EMBL" id="QHI97574.1"/>
    </source>
</evidence>
<keyword evidence="1" id="KW-0732">Signal</keyword>
<feature type="signal peptide" evidence="1">
    <location>
        <begin position="1"/>
        <end position="26"/>
    </location>
</feature>
<organism evidence="2 3">
    <name type="scientific">Xylophilus rhododendri</name>
    <dbReference type="NCBI Taxonomy" id="2697032"/>
    <lineage>
        <taxon>Bacteria</taxon>
        <taxon>Pseudomonadati</taxon>
        <taxon>Pseudomonadota</taxon>
        <taxon>Betaproteobacteria</taxon>
        <taxon>Burkholderiales</taxon>
        <taxon>Xylophilus</taxon>
    </lineage>
</organism>
<dbReference type="RefSeq" id="WP_160551092.1">
    <property type="nucleotide sequence ID" value="NZ_CP047650.1"/>
</dbReference>
<dbReference type="KEGG" id="xyk:GT347_05975"/>
<gene>
    <name evidence="2" type="ORF">GT347_05975</name>
</gene>